<gene>
    <name evidence="4" type="ORF">NG54_06575</name>
</gene>
<reference evidence="4 5" key="1">
    <citation type="submission" date="2014-10" db="EMBL/GenBank/DDBJ databases">
        <title>Draft genome of phytase producing Bacillus ginsengihumi strain M2.11.</title>
        <authorList>
            <person name="Toymentseva A."/>
            <person name="Boulygina E.A."/>
            <person name="Kazakov S.V."/>
            <person name="Kayumov I."/>
            <person name="Suleimanova A.D."/>
            <person name="Mardanova A.M."/>
            <person name="Maria S.N."/>
            <person name="Sergey M.Y."/>
            <person name="Sharipova M.R."/>
        </authorList>
    </citation>
    <scope>NUCLEOTIDE SEQUENCE [LARGE SCALE GENOMIC DNA]</scope>
    <source>
        <strain evidence="4 5">M2.11</strain>
    </source>
</reference>
<evidence type="ECO:0000313" key="4">
    <source>
        <dbReference type="EMBL" id="KHD85907.1"/>
    </source>
</evidence>
<proteinExistence type="inferred from homology"/>
<dbReference type="Pfam" id="PF01557">
    <property type="entry name" value="FAA_hydrolase"/>
    <property type="match status" value="1"/>
</dbReference>
<dbReference type="GO" id="GO:0019752">
    <property type="term" value="P:carboxylic acid metabolic process"/>
    <property type="evidence" value="ECO:0007669"/>
    <property type="project" value="UniProtKB-ARBA"/>
</dbReference>
<accession>A0A0A6Y0T2</accession>
<protein>
    <recommendedName>
        <fullName evidence="3">Fumarylacetoacetase-like C-terminal domain-containing protein</fullName>
    </recommendedName>
</protein>
<organism evidence="4 5">
    <name type="scientific">Heyndrickxia ginsengihumi</name>
    <dbReference type="NCBI Taxonomy" id="363870"/>
    <lineage>
        <taxon>Bacteria</taxon>
        <taxon>Bacillati</taxon>
        <taxon>Bacillota</taxon>
        <taxon>Bacilli</taxon>
        <taxon>Bacillales</taxon>
        <taxon>Bacillaceae</taxon>
        <taxon>Heyndrickxia</taxon>
    </lineage>
</organism>
<dbReference type="FunFam" id="3.90.850.10:FF:000002">
    <property type="entry name" value="2-hydroxyhepta-2,4-diene-1,7-dioate isomerase"/>
    <property type="match status" value="1"/>
</dbReference>
<comment type="similarity">
    <text evidence="1">Belongs to the FAH family.</text>
</comment>
<dbReference type="Proteomes" id="UP000030588">
    <property type="component" value="Unassembled WGS sequence"/>
</dbReference>
<dbReference type="InterPro" id="IPR011234">
    <property type="entry name" value="Fumarylacetoacetase-like_C"/>
</dbReference>
<dbReference type="RefSeq" id="WP_025727524.1">
    <property type="nucleotide sequence ID" value="NZ_JAAIWK010000002.1"/>
</dbReference>
<dbReference type="STRING" id="363870.NG54_06575"/>
<name>A0A0A6Y0T2_9BACI</name>
<dbReference type="GO" id="GO:0046872">
    <property type="term" value="F:metal ion binding"/>
    <property type="evidence" value="ECO:0007669"/>
    <property type="project" value="UniProtKB-KW"/>
</dbReference>
<dbReference type="Gene3D" id="3.90.850.10">
    <property type="entry name" value="Fumarylacetoacetase-like, C-terminal domain"/>
    <property type="match status" value="1"/>
</dbReference>
<dbReference type="PANTHER" id="PTHR11820">
    <property type="entry name" value="ACYLPYRUVASE"/>
    <property type="match status" value="1"/>
</dbReference>
<dbReference type="AlphaFoldDB" id="A0A0A6Y0T2"/>
<dbReference type="PANTHER" id="PTHR11820:SF7">
    <property type="entry name" value="ACYLPYRUVASE FAHD1, MITOCHONDRIAL"/>
    <property type="match status" value="1"/>
</dbReference>
<evidence type="ECO:0000256" key="2">
    <source>
        <dbReference type="ARBA" id="ARBA00022723"/>
    </source>
</evidence>
<dbReference type="GO" id="GO:0016853">
    <property type="term" value="F:isomerase activity"/>
    <property type="evidence" value="ECO:0007669"/>
    <property type="project" value="UniProtKB-ARBA"/>
</dbReference>
<comment type="caution">
    <text evidence="4">The sequence shown here is derived from an EMBL/GenBank/DDBJ whole genome shotgun (WGS) entry which is preliminary data.</text>
</comment>
<dbReference type="EMBL" id="JRUN01000014">
    <property type="protein sequence ID" value="KHD85907.1"/>
    <property type="molecule type" value="Genomic_DNA"/>
</dbReference>
<dbReference type="GO" id="GO:0018773">
    <property type="term" value="F:acetylpyruvate hydrolase activity"/>
    <property type="evidence" value="ECO:0007669"/>
    <property type="project" value="TreeGrafter"/>
</dbReference>
<evidence type="ECO:0000259" key="3">
    <source>
        <dbReference type="Pfam" id="PF01557"/>
    </source>
</evidence>
<evidence type="ECO:0000256" key="1">
    <source>
        <dbReference type="ARBA" id="ARBA00010211"/>
    </source>
</evidence>
<feature type="domain" description="Fumarylacetoacetase-like C-terminal" evidence="3">
    <location>
        <begin position="91"/>
        <end position="297"/>
    </location>
</feature>
<keyword evidence="2" id="KW-0479">Metal-binding</keyword>
<dbReference type="SUPFAM" id="SSF56529">
    <property type="entry name" value="FAH"/>
    <property type="match status" value="1"/>
</dbReference>
<sequence>MKFLSFELAGKEQYGVLCNRGESVLNLYQLSQDEQYDKLPRQLIQGIQQGDAFVQLVDAILGKIENIDGKYLLPINEIKFLSPIPHPHKNIICVGKNYRDHAIEMGSAADIPENIIIFTKAPTTINAHLSDIDSHSELTSALDYEGELALVIGKKGKQIAKEEALHYVFGYTILNDITARDLQKKHKQFFIGKSLDTSCPIGPWIVHHNEISNPNELDIMTKVNGEIRQQSNTQHFIFSIEDIISELSKGMTLEPGDIIATGTPAGVGNGFKPPRFLKTGDRVEITVQSIGTLINVIK</sequence>
<evidence type="ECO:0000313" key="5">
    <source>
        <dbReference type="Proteomes" id="UP000030588"/>
    </source>
</evidence>
<dbReference type="InterPro" id="IPR036663">
    <property type="entry name" value="Fumarylacetoacetase_C_sf"/>
</dbReference>